<keyword evidence="1" id="KW-0812">Transmembrane</keyword>
<evidence type="ECO:0000313" key="2">
    <source>
        <dbReference type="EMBL" id="EGU37802.1"/>
    </source>
</evidence>
<evidence type="ECO:0000313" key="3">
    <source>
        <dbReference type="Proteomes" id="UP000004605"/>
    </source>
</evidence>
<gene>
    <name evidence="2" type="ORF">VII00023_13342</name>
</gene>
<comment type="caution">
    <text evidence="2">The sequence shown here is derived from an EMBL/GenBank/DDBJ whole genome shotgun (WGS) entry which is preliminary data.</text>
</comment>
<reference evidence="2 3" key="1">
    <citation type="journal article" date="2012" name="Int. J. Syst. Evol. Microbiol.">
        <title>Vibrio caribbeanicus sp. nov., isolated from the marine sponge Scleritoderma cyanea.</title>
        <authorList>
            <person name="Hoffmann M."/>
            <person name="Monday S.R."/>
            <person name="Allard M.W."/>
            <person name="Strain E.A."/>
            <person name="Whittaker P."/>
            <person name="Naum M."/>
            <person name="McCarthy P.J."/>
            <person name="Lopez J.V."/>
            <person name="Fischer M."/>
            <person name="Brown E.W."/>
        </authorList>
    </citation>
    <scope>NUCLEOTIDE SEQUENCE [LARGE SCALE GENOMIC DNA]</scope>
    <source>
        <strain evidence="2 3">ATCC 700023</strain>
    </source>
</reference>
<dbReference type="Proteomes" id="UP000004605">
    <property type="component" value="Unassembled WGS sequence"/>
</dbReference>
<keyword evidence="3" id="KW-1185">Reference proteome</keyword>
<feature type="transmembrane region" description="Helical" evidence="1">
    <location>
        <begin position="48"/>
        <end position="64"/>
    </location>
</feature>
<keyword evidence="1" id="KW-0472">Membrane</keyword>
<protein>
    <submittedName>
        <fullName evidence="2">Uncharacterized protein</fullName>
    </submittedName>
</protein>
<organism evidence="2 3">
    <name type="scientific">Vibrio ichthyoenteri ATCC 700023</name>
    <dbReference type="NCBI Taxonomy" id="870968"/>
    <lineage>
        <taxon>Bacteria</taxon>
        <taxon>Pseudomonadati</taxon>
        <taxon>Pseudomonadota</taxon>
        <taxon>Gammaproteobacteria</taxon>
        <taxon>Vibrionales</taxon>
        <taxon>Vibrionaceae</taxon>
        <taxon>Vibrio</taxon>
    </lineage>
</organism>
<name>F9S3Q8_9VIBR</name>
<dbReference type="EMBL" id="AFWF01000182">
    <property type="protein sequence ID" value="EGU37802.1"/>
    <property type="molecule type" value="Genomic_DNA"/>
</dbReference>
<sequence length="65" mass="7655">MRLQSWMNVADQIVSFGFGSIDLRNKAETKPNKAIRHSPSSLYRHNKSLFFLMMMIYFAVLKFIK</sequence>
<keyword evidence="1" id="KW-1133">Transmembrane helix</keyword>
<proteinExistence type="predicted"/>
<dbReference type="AlphaFoldDB" id="F9S3Q8"/>
<evidence type="ECO:0000256" key="1">
    <source>
        <dbReference type="SAM" id="Phobius"/>
    </source>
</evidence>
<accession>F9S3Q8</accession>